<dbReference type="PATRIC" id="fig|1195236.3.peg.419"/>
<accession>S0FPT5</accession>
<dbReference type="InterPro" id="IPR037126">
    <property type="entry name" value="PdaC/RsiV-like_sf"/>
</dbReference>
<feature type="domain" description="DUF3298" evidence="3">
    <location>
        <begin position="157"/>
        <end position="229"/>
    </location>
</feature>
<dbReference type="Proteomes" id="UP000014155">
    <property type="component" value="Unassembled WGS sequence"/>
</dbReference>
<sequence length="484" mass="54246">MKKIVSFVLALILCLTTFTTLAGASDIKGSIKVETRKIEKIEGDLSLKLIYPYFSGFNAASELNSIIQNRNISSIGYIRSNEAVIKDIKAQQEKAGEPAGNMSAFLESYFDYNTSGSILSVVIHSSDYTGGAHGMSYMESYTVNTKTNEIYKTFGSLFDSKSNYNKVIQDKINKLIDKEKDMYFIDAKETVAAKKGNYQFYFDGNKLVIYFGLYELRPYAGGMPIFKIDAKELKGLLKSDIYTQMINAKPLENVRFNGESLIPQPKTYTQEYNLMVPLQDIAKLLGYKATWSGGNGWEVAGGYVKNKVDSYSSSKSDGNVKLGLPPKAVGNIMYVPQTYFSMVLKEDVIYDGDALRIFKAESVNEGTFDQQIAEFESPDTAEKAVNMYAKAAQERKGAIQYALYSDKLKAEKRAGFEEMNWVTGVSSPWISGYEIYEIDNESKKTYSVIFNWATSAGKSPDTKTIVTVEKIPQQEYWQITEVTE</sequence>
<keyword evidence="1" id="KW-0732">Signal</keyword>
<name>S0FPT5_RUMCE</name>
<dbReference type="Gene3D" id="3.90.640.20">
    <property type="entry name" value="Heat-shock cognate protein, ATPase"/>
    <property type="match status" value="1"/>
</dbReference>
<evidence type="ECO:0000259" key="4">
    <source>
        <dbReference type="Pfam" id="PF13739"/>
    </source>
</evidence>
<evidence type="ECO:0000313" key="6">
    <source>
        <dbReference type="Proteomes" id="UP000014155"/>
    </source>
</evidence>
<reference evidence="5 6" key="1">
    <citation type="journal article" date="2013" name="Genome Announc.">
        <title>Draft Genome Sequence of the Cellulolytic, Mesophilic, Anaerobic Bacterium Clostridium termitidis Strain CT1112 (DSM 5398).</title>
        <authorList>
            <person name="Lal S."/>
            <person name="Ramachandran U."/>
            <person name="Zhang X."/>
            <person name="Munir R."/>
            <person name="Sparling R."/>
            <person name="Levin D.B."/>
        </authorList>
    </citation>
    <scope>NUCLEOTIDE SEQUENCE [LARGE SCALE GENOMIC DNA]</scope>
    <source>
        <strain evidence="5 6">CT1112</strain>
    </source>
</reference>
<evidence type="ECO:0000313" key="5">
    <source>
        <dbReference type="EMBL" id="EMS73862.1"/>
    </source>
</evidence>
<feature type="chain" id="PRO_5004487022" evidence="1">
    <location>
        <begin position="25"/>
        <end position="484"/>
    </location>
</feature>
<dbReference type="AlphaFoldDB" id="S0FPT5"/>
<dbReference type="InterPro" id="IPR021729">
    <property type="entry name" value="DUF3298"/>
</dbReference>
<dbReference type="Gene3D" id="3.30.565.40">
    <property type="entry name" value="Fervidobacterium nodosum Rt17-B1 like"/>
    <property type="match status" value="1"/>
</dbReference>
<dbReference type="STRING" id="1195236.CTER_0117"/>
<dbReference type="InterPro" id="IPR012854">
    <property type="entry name" value="Cu_amine_oxidase-like_N"/>
</dbReference>
<proteinExistence type="predicted"/>
<dbReference type="RefSeq" id="WP_004623306.1">
    <property type="nucleotide sequence ID" value="NZ_AORV01000011.1"/>
</dbReference>
<dbReference type="Pfam" id="PF07833">
    <property type="entry name" value="Cu_amine_oxidN1"/>
    <property type="match status" value="1"/>
</dbReference>
<comment type="caution">
    <text evidence="5">The sequence shown here is derived from an EMBL/GenBank/DDBJ whole genome shotgun (WGS) entry which is preliminary data.</text>
</comment>
<protein>
    <submittedName>
        <fullName evidence="5">Uncharacterized protein</fullName>
    </submittedName>
</protein>
<dbReference type="Pfam" id="PF11738">
    <property type="entry name" value="DUF3298"/>
    <property type="match status" value="1"/>
</dbReference>
<keyword evidence="6" id="KW-1185">Reference proteome</keyword>
<feature type="signal peptide" evidence="1">
    <location>
        <begin position="1"/>
        <end position="24"/>
    </location>
</feature>
<feature type="domain" description="Copper amine oxidase-like N-terminal" evidence="2">
    <location>
        <begin position="256"/>
        <end position="354"/>
    </location>
</feature>
<organism evidence="5 6">
    <name type="scientific">Ruminiclostridium cellobioparum subsp. termitidis CT1112</name>
    <dbReference type="NCBI Taxonomy" id="1195236"/>
    <lineage>
        <taxon>Bacteria</taxon>
        <taxon>Bacillati</taxon>
        <taxon>Bacillota</taxon>
        <taxon>Clostridia</taxon>
        <taxon>Eubacteriales</taxon>
        <taxon>Oscillospiraceae</taxon>
        <taxon>Ruminiclostridium</taxon>
    </lineage>
</organism>
<dbReference type="EMBL" id="AORV01000011">
    <property type="protein sequence ID" value="EMS73862.1"/>
    <property type="molecule type" value="Genomic_DNA"/>
</dbReference>
<dbReference type="Pfam" id="PF13739">
    <property type="entry name" value="PdaC"/>
    <property type="match status" value="1"/>
</dbReference>
<dbReference type="InterPro" id="IPR025303">
    <property type="entry name" value="PdaC"/>
</dbReference>
<gene>
    <name evidence="5" type="ORF">CTER_0117</name>
</gene>
<dbReference type="SUPFAM" id="SSF55383">
    <property type="entry name" value="Copper amine oxidase, domain N"/>
    <property type="match status" value="1"/>
</dbReference>
<feature type="domain" description="Deacetylase PdaC" evidence="4">
    <location>
        <begin position="45"/>
        <end position="136"/>
    </location>
</feature>
<dbReference type="eggNOG" id="COG5513">
    <property type="taxonomic scope" value="Bacteria"/>
</dbReference>
<dbReference type="InterPro" id="IPR036582">
    <property type="entry name" value="Mao_N_sf"/>
</dbReference>
<evidence type="ECO:0000259" key="3">
    <source>
        <dbReference type="Pfam" id="PF11738"/>
    </source>
</evidence>
<evidence type="ECO:0000256" key="1">
    <source>
        <dbReference type="SAM" id="SignalP"/>
    </source>
</evidence>
<evidence type="ECO:0000259" key="2">
    <source>
        <dbReference type="Pfam" id="PF07833"/>
    </source>
</evidence>